<dbReference type="InterPro" id="IPR013005">
    <property type="entry name" value="Ribosomal_uL4-like"/>
</dbReference>
<dbReference type="InterPro" id="IPR002136">
    <property type="entry name" value="Ribosomal_uL4"/>
</dbReference>
<gene>
    <name evidence="6" type="ORF">INT44_002021</name>
</gene>
<keyword evidence="3" id="KW-0687">Ribonucleoprotein</keyword>
<evidence type="ECO:0000256" key="4">
    <source>
        <dbReference type="ARBA" id="ARBA00040565"/>
    </source>
</evidence>
<reference evidence="6" key="1">
    <citation type="submission" date="2020-12" db="EMBL/GenBank/DDBJ databases">
        <title>Metabolic potential, ecology and presence of endohyphal bacteria is reflected in genomic diversity of Mucoromycotina.</title>
        <authorList>
            <person name="Muszewska A."/>
            <person name="Okrasinska A."/>
            <person name="Steczkiewicz K."/>
            <person name="Drgas O."/>
            <person name="Orlowska M."/>
            <person name="Perlinska-Lenart U."/>
            <person name="Aleksandrzak-Piekarczyk T."/>
            <person name="Szatraj K."/>
            <person name="Zielenkiewicz U."/>
            <person name="Pilsyk S."/>
            <person name="Malc E."/>
            <person name="Mieczkowski P."/>
            <person name="Kruszewska J.S."/>
            <person name="Biernat P."/>
            <person name="Pawlowska J."/>
        </authorList>
    </citation>
    <scope>NUCLEOTIDE SEQUENCE</scope>
    <source>
        <strain evidence="6">WA0000051536</strain>
    </source>
</reference>
<evidence type="ECO:0000313" key="6">
    <source>
        <dbReference type="EMBL" id="KAG2185231.1"/>
    </source>
</evidence>
<name>A0A8H7Q3N4_9FUNG</name>
<dbReference type="Pfam" id="PF00573">
    <property type="entry name" value="Ribosomal_L4"/>
    <property type="match status" value="1"/>
</dbReference>
<evidence type="ECO:0000256" key="1">
    <source>
        <dbReference type="ARBA" id="ARBA00010528"/>
    </source>
</evidence>
<dbReference type="PANTHER" id="PTHR10746">
    <property type="entry name" value="50S RIBOSOMAL PROTEIN L4"/>
    <property type="match status" value="1"/>
</dbReference>
<dbReference type="Proteomes" id="UP000612746">
    <property type="component" value="Unassembled WGS sequence"/>
</dbReference>
<keyword evidence="7" id="KW-1185">Reference proteome</keyword>
<comment type="caution">
    <text evidence="6">The sequence shown here is derived from an EMBL/GenBank/DDBJ whole genome shotgun (WGS) entry which is preliminary data.</text>
</comment>
<protein>
    <recommendedName>
        <fullName evidence="4">Large ribosomal subunit protein uL4m</fullName>
    </recommendedName>
</protein>
<comment type="similarity">
    <text evidence="1">Belongs to the universal ribosomal protein uL4 family.</text>
</comment>
<dbReference type="NCBIfam" id="TIGR03953">
    <property type="entry name" value="rplD_bact"/>
    <property type="match status" value="1"/>
</dbReference>
<dbReference type="GO" id="GO:0006412">
    <property type="term" value="P:translation"/>
    <property type="evidence" value="ECO:0007669"/>
    <property type="project" value="InterPro"/>
</dbReference>
<dbReference type="EMBL" id="JAEPRA010000005">
    <property type="protein sequence ID" value="KAG2185231.1"/>
    <property type="molecule type" value="Genomic_DNA"/>
</dbReference>
<dbReference type="GO" id="GO:0005840">
    <property type="term" value="C:ribosome"/>
    <property type="evidence" value="ECO:0007669"/>
    <property type="project" value="UniProtKB-KW"/>
</dbReference>
<evidence type="ECO:0000313" key="7">
    <source>
        <dbReference type="Proteomes" id="UP000612746"/>
    </source>
</evidence>
<accession>A0A8H7Q3N4</accession>
<dbReference type="GO" id="GO:0003735">
    <property type="term" value="F:structural constituent of ribosome"/>
    <property type="evidence" value="ECO:0007669"/>
    <property type="project" value="InterPro"/>
</dbReference>
<dbReference type="OrthoDB" id="275876at2759"/>
<dbReference type="AlphaFoldDB" id="A0A8H7Q3N4"/>
<dbReference type="PANTHER" id="PTHR10746:SF6">
    <property type="entry name" value="LARGE RIBOSOMAL SUBUNIT PROTEIN UL4M"/>
    <property type="match status" value="1"/>
</dbReference>
<dbReference type="GO" id="GO:1990904">
    <property type="term" value="C:ribonucleoprotein complex"/>
    <property type="evidence" value="ECO:0007669"/>
    <property type="project" value="UniProtKB-KW"/>
</dbReference>
<evidence type="ECO:0000256" key="3">
    <source>
        <dbReference type="ARBA" id="ARBA00023274"/>
    </source>
</evidence>
<feature type="region of interest" description="Disordered" evidence="5">
    <location>
        <begin position="89"/>
        <end position="122"/>
    </location>
</feature>
<evidence type="ECO:0000256" key="2">
    <source>
        <dbReference type="ARBA" id="ARBA00022980"/>
    </source>
</evidence>
<proteinExistence type="inferred from homology"/>
<dbReference type="HAMAP" id="MF_01328_B">
    <property type="entry name" value="Ribosomal_uL4_B"/>
    <property type="match status" value="1"/>
</dbReference>
<dbReference type="InterPro" id="IPR023574">
    <property type="entry name" value="Ribosomal_uL4_dom_sf"/>
</dbReference>
<evidence type="ECO:0000256" key="5">
    <source>
        <dbReference type="SAM" id="MobiDB-lite"/>
    </source>
</evidence>
<keyword evidence="2" id="KW-0689">Ribosomal protein</keyword>
<sequence>MSFIKQLGLASRLPATVARPLLAPQQRLMASYATETPATPFTQPVQSFLRKFDTNEPLSIIELERSVFGAPIRRDILQRVVVWQRDNMRQGTQSTKGRADVRGTGKKGAQQKGRGKARVGSMRAPHFRGGGIAFGPKPRDHSTDLPNKVQLMGLRVALSAKYAQDQLVVVDSLQALKTPKTKELKRILDTAHADNSSILIMSNELDMKLEMAAGNLPRCGVLGLDEINVLSLLKFDKLIIEKEALDELETFLKN</sequence>
<organism evidence="6 7">
    <name type="scientific">Umbelopsis vinacea</name>
    <dbReference type="NCBI Taxonomy" id="44442"/>
    <lineage>
        <taxon>Eukaryota</taxon>
        <taxon>Fungi</taxon>
        <taxon>Fungi incertae sedis</taxon>
        <taxon>Mucoromycota</taxon>
        <taxon>Mucoromycotina</taxon>
        <taxon>Umbelopsidomycetes</taxon>
        <taxon>Umbelopsidales</taxon>
        <taxon>Umbelopsidaceae</taxon>
        <taxon>Umbelopsis</taxon>
    </lineage>
</organism>
<dbReference type="SUPFAM" id="SSF52166">
    <property type="entry name" value="Ribosomal protein L4"/>
    <property type="match status" value="1"/>
</dbReference>
<dbReference type="Gene3D" id="3.40.1370.10">
    <property type="match status" value="1"/>
</dbReference>